<protein>
    <submittedName>
        <fullName evidence="13">Unnamed protein product</fullName>
    </submittedName>
</protein>
<dbReference type="InterPro" id="IPR003593">
    <property type="entry name" value="AAA+_ATPase"/>
</dbReference>
<keyword evidence="5" id="KW-0547">Nucleotide-binding</keyword>
<dbReference type="InterPro" id="IPR036640">
    <property type="entry name" value="ABC1_TM_sf"/>
</dbReference>
<keyword evidence="3" id="KW-0813">Transport</keyword>
<feature type="transmembrane region" description="Helical" evidence="10">
    <location>
        <begin position="301"/>
        <end position="329"/>
    </location>
</feature>
<evidence type="ECO:0000256" key="5">
    <source>
        <dbReference type="ARBA" id="ARBA00022741"/>
    </source>
</evidence>
<dbReference type="Pfam" id="PF00005">
    <property type="entry name" value="ABC_tran"/>
    <property type="match status" value="1"/>
</dbReference>
<dbReference type="PROSITE" id="PS00211">
    <property type="entry name" value="ABC_TRANSPORTER_1"/>
    <property type="match status" value="1"/>
</dbReference>
<name>A0A9W6SY08_CANBO</name>
<keyword evidence="4 10" id="KW-0812">Transmembrane</keyword>
<dbReference type="GO" id="GO:0016887">
    <property type="term" value="F:ATP hydrolysis activity"/>
    <property type="evidence" value="ECO:0007669"/>
    <property type="project" value="InterPro"/>
</dbReference>
<dbReference type="Proteomes" id="UP001165120">
    <property type="component" value="Unassembled WGS sequence"/>
</dbReference>
<organism evidence="13 14">
    <name type="scientific">Candida boidinii</name>
    <name type="common">Yeast</name>
    <dbReference type="NCBI Taxonomy" id="5477"/>
    <lineage>
        <taxon>Eukaryota</taxon>
        <taxon>Fungi</taxon>
        <taxon>Dikarya</taxon>
        <taxon>Ascomycota</taxon>
        <taxon>Saccharomycotina</taxon>
        <taxon>Pichiomycetes</taxon>
        <taxon>Pichiales</taxon>
        <taxon>Pichiaceae</taxon>
        <taxon>Ogataea</taxon>
        <taxon>Ogataea/Candida clade</taxon>
    </lineage>
</organism>
<evidence type="ECO:0000256" key="8">
    <source>
        <dbReference type="ARBA" id="ARBA00023136"/>
    </source>
</evidence>
<accession>A0A9W6SY08</accession>
<gene>
    <name evidence="13" type="ORF">Cboi02_000160600</name>
</gene>
<dbReference type="GO" id="GO:0005524">
    <property type="term" value="F:ATP binding"/>
    <property type="evidence" value="ECO:0007669"/>
    <property type="project" value="UniProtKB-KW"/>
</dbReference>
<proteinExistence type="inferred from homology"/>
<dbReference type="AlphaFoldDB" id="A0A9W6SY08"/>
<dbReference type="CDD" id="cd03244">
    <property type="entry name" value="ABCC_MRP_domain2"/>
    <property type="match status" value="1"/>
</dbReference>
<dbReference type="Gene3D" id="1.20.1560.10">
    <property type="entry name" value="ABC transporter type 1, transmembrane domain"/>
    <property type="match status" value="1"/>
</dbReference>
<dbReference type="FunFam" id="3.40.50.300:FF:000565">
    <property type="entry name" value="ABC bile acid transporter"/>
    <property type="match status" value="1"/>
</dbReference>
<evidence type="ECO:0000256" key="10">
    <source>
        <dbReference type="SAM" id="Phobius"/>
    </source>
</evidence>
<evidence type="ECO:0000313" key="13">
    <source>
        <dbReference type="EMBL" id="GME68367.1"/>
    </source>
</evidence>
<dbReference type="PANTHER" id="PTHR24223">
    <property type="entry name" value="ATP-BINDING CASSETTE SUB-FAMILY C"/>
    <property type="match status" value="1"/>
</dbReference>
<dbReference type="InterPro" id="IPR011527">
    <property type="entry name" value="ABC1_TM_dom"/>
</dbReference>
<dbReference type="SMART" id="SM00382">
    <property type="entry name" value="AAA"/>
    <property type="match status" value="1"/>
</dbReference>
<dbReference type="SUPFAM" id="SSF90123">
    <property type="entry name" value="ABC transporter transmembrane region"/>
    <property type="match status" value="1"/>
</dbReference>
<feature type="domain" description="ABC transporter" evidence="11">
    <location>
        <begin position="494"/>
        <end position="741"/>
    </location>
</feature>
<evidence type="ECO:0000256" key="2">
    <source>
        <dbReference type="ARBA" id="ARBA00009726"/>
    </source>
</evidence>
<feature type="transmembrane region" description="Helical" evidence="10">
    <location>
        <begin position="431"/>
        <end position="451"/>
    </location>
</feature>
<dbReference type="CDD" id="cd18606">
    <property type="entry name" value="ABC_6TM_YOR1_D2_like"/>
    <property type="match status" value="1"/>
</dbReference>
<reference evidence="13" key="1">
    <citation type="submission" date="2023-04" db="EMBL/GenBank/DDBJ databases">
        <title>Candida boidinii NBRC 10035.</title>
        <authorList>
            <person name="Ichikawa N."/>
            <person name="Sato H."/>
            <person name="Tonouchi N."/>
        </authorList>
    </citation>
    <scope>NUCLEOTIDE SEQUENCE</scope>
    <source>
        <strain evidence="13">NBRC 10035</strain>
    </source>
</reference>
<dbReference type="Gene3D" id="3.40.50.300">
    <property type="entry name" value="P-loop containing nucleotide triphosphate hydrolases"/>
    <property type="match status" value="2"/>
</dbReference>
<evidence type="ECO:0000256" key="7">
    <source>
        <dbReference type="ARBA" id="ARBA00022989"/>
    </source>
</evidence>
<feature type="region of interest" description="Disordered" evidence="9">
    <location>
        <begin position="83"/>
        <end position="112"/>
    </location>
</feature>
<comment type="subcellular location">
    <subcellularLocation>
        <location evidence="1">Membrane</location>
        <topology evidence="1">Multi-pass membrane protein</topology>
    </subcellularLocation>
</comment>
<dbReference type="InterPro" id="IPR027417">
    <property type="entry name" value="P-loop_NTPase"/>
</dbReference>
<evidence type="ECO:0000256" key="1">
    <source>
        <dbReference type="ARBA" id="ARBA00004141"/>
    </source>
</evidence>
<feature type="transmembrane region" description="Helical" evidence="10">
    <location>
        <begin position="214"/>
        <end position="240"/>
    </location>
</feature>
<feature type="domain" description="ABC transmembrane type-1" evidence="12">
    <location>
        <begin position="180"/>
        <end position="456"/>
    </location>
</feature>
<dbReference type="PROSITE" id="PS50893">
    <property type="entry name" value="ABC_TRANSPORTER_2"/>
    <property type="match status" value="1"/>
</dbReference>
<keyword evidence="8 10" id="KW-0472">Membrane</keyword>
<dbReference type="Pfam" id="PF00664">
    <property type="entry name" value="ABC_membrane"/>
    <property type="match status" value="1"/>
</dbReference>
<dbReference type="PANTHER" id="PTHR24223:SF456">
    <property type="entry name" value="MULTIDRUG RESISTANCE-ASSOCIATED PROTEIN LETHAL(2)03659"/>
    <property type="match status" value="1"/>
</dbReference>
<sequence length="755" mass="85304">MDDVLSAVDAKVGRNIMNKCILGLLKNSTRILATHQLSLISQADKVIFLNGDGSIDIGSLEELGTRNQNFIDLMKYSNKKVKEEEANEYSDEEEDIFDEKEASSSSEDDEKTDLNRILSSTLKRQFSTSVDAEKLENDEMIKAGKLVVAEEMAVNRLKLAVYRTYLRLGSGVFGFTFLPIFLLLATLSTFLSLFTNTWLSFWTGDRFEGKSDGFYIGLYVMFTILTVVFMSTEFASMVYFSNNAAKLFNILASNRVIHTPMSFIDKTPMGRIINRFTKDTDVVDNEIVENIRMFSSPFCTIVGILILCIIYLPWFAIAVPFLVAIFVVVADYFQASAREVKRLEAVKRSNVYAHFNESLTGMDVIKAYGVEERFFKESDTYINEMNESYYITIANQRWLAIHLDIVACCFAFLICMLCVTRQFKISASSTGLLLTYVINVAGMLSFMLRSYTQLENEMNSVERLNHYACDLEQEAPFEIPERDPHPDWPAEGAIQFDNVCLRYREDLPTVLKNISLNIKPNERIGICGRTGAGKSSIMTALYRLVELSEGSIFIDGVDISKLGLHKLRSKLSIIPQDPVLFSGSIRSNLDPFHTSTDDELWEALRVSGLIKGEDVAKAKLQDKDDESLHKFHLEQDVEDDGANFSLGERQLIALARALIRNSKILILDEATSSVDYETDAKIQQTIATEFSHCTILCIAHRLKTIIDYDRILVLDKGEIAEFDQPKTLYQQEGSIFRSMCDKSGVSEEDFGKSQS</sequence>
<dbReference type="InterPro" id="IPR017871">
    <property type="entry name" value="ABC_transporter-like_CS"/>
</dbReference>
<feature type="compositionally biased region" description="Acidic residues" evidence="9">
    <location>
        <begin position="85"/>
        <end position="98"/>
    </location>
</feature>
<dbReference type="GO" id="GO:0005886">
    <property type="term" value="C:plasma membrane"/>
    <property type="evidence" value="ECO:0007669"/>
    <property type="project" value="TreeGrafter"/>
</dbReference>
<comment type="similarity">
    <text evidence="2">Belongs to the ABC transporter superfamily. ABCC family. Conjugate transporter (TC 3.A.1.208) subfamily.</text>
</comment>
<dbReference type="InterPro" id="IPR003439">
    <property type="entry name" value="ABC_transporter-like_ATP-bd"/>
</dbReference>
<feature type="transmembrane region" description="Helical" evidence="10">
    <location>
        <begin position="172"/>
        <end position="194"/>
    </location>
</feature>
<dbReference type="EMBL" id="BSXN01000396">
    <property type="protein sequence ID" value="GME68367.1"/>
    <property type="molecule type" value="Genomic_DNA"/>
</dbReference>
<evidence type="ECO:0000256" key="4">
    <source>
        <dbReference type="ARBA" id="ARBA00022692"/>
    </source>
</evidence>
<keyword evidence="14" id="KW-1185">Reference proteome</keyword>
<evidence type="ECO:0000256" key="3">
    <source>
        <dbReference type="ARBA" id="ARBA00022448"/>
    </source>
</evidence>
<evidence type="ECO:0000313" key="14">
    <source>
        <dbReference type="Proteomes" id="UP001165120"/>
    </source>
</evidence>
<evidence type="ECO:0000259" key="12">
    <source>
        <dbReference type="PROSITE" id="PS50929"/>
    </source>
</evidence>
<comment type="caution">
    <text evidence="13">The sequence shown here is derived from an EMBL/GenBank/DDBJ whole genome shotgun (WGS) entry which is preliminary data.</text>
</comment>
<feature type="transmembrane region" description="Helical" evidence="10">
    <location>
        <begin position="398"/>
        <end position="419"/>
    </location>
</feature>
<dbReference type="InterPro" id="IPR050173">
    <property type="entry name" value="ABC_transporter_C-like"/>
</dbReference>
<keyword evidence="7 10" id="KW-1133">Transmembrane helix</keyword>
<dbReference type="GO" id="GO:0008559">
    <property type="term" value="F:ABC-type xenobiotic transporter activity"/>
    <property type="evidence" value="ECO:0007669"/>
    <property type="project" value="TreeGrafter"/>
</dbReference>
<evidence type="ECO:0000256" key="9">
    <source>
        <dbReference type="SAM" id="MobiDB-lite"/>
    </source>
</evidence>
<dbReference type="FunFam" id="1.20.1560.10:FF:000010">
    <property type="entry name" value="Multidrug resistance-associated ABC transporter"/>
    <property type="match status" value="1"/>
</dbReference>
<dbReference type="PROSITE" id="PS50929">
    <property type="entry name" value="ABC_TM1F"/>
    <property type="match status" value="1"/>
</dbReference>
<dbReference type="SUPFAM" id="SSF52540">
    <property type="entry name" value="P-loop containing nucleoside triphosphate hydrolases"/>
    <property type="match status" value="2"/>
</dbReference>
<evidence type="ECO:0000259" key="11">
    <source>
        <dbReference type="PROSITE" id="PS50893"/>
    </source>
</evidence>
<evidence type="ECO:0000256" key="6">
    <source>
        <dbReference type="ARBA" id="ARBA00022840"/>
    </source>
</evidence>
<keyword evidence="6" id="KW-0067">ATP-binding</keyword>